<dbReference type="Pfam" id="PF04116">
    <property type="entry name" value="FA_hydroxylase"/>
    <property type="match status" value="1"/>
</dbReference>
<evidence type="ECO:0000256" key="1">
    <source>
        <dbReference type="ARBA" id="ARBA00004370"/>
    </source>
</evidence>
<feature type="domain" description="Fatty acid hydroxylase" evidence="7">
    <location>
        <begin position="227"/>
        <end position="356"/>
    </location>
</feature>
<name>A0AAX4P3S8_9CHLO</name>
<feature type="transmembrane region" description="Helical" evidence="6">
    <location>
        <begin position="140"/>
        <end position="159"/>
    </location>
</feature>
<evidence type="ECO:0000256" key="4">
    <source>
        <dbReference type="ARBA" id="ARBA00022989"/>
    </source>
</evidence>
<evidence type="ECO:0000313" key="9">
    <source>
        <dbReference type="Proteomes" id="UP001472866"/>
    </source>
</evidence>
<reference evidence="8 9" key="1">
    <citation type="submission" date="2024-03" db="EMBL/GenBank/DDBJ databases">
        <title>Complete genome sequence of the green alga Chloropicon roscoffensis RCC1871.</title>
        <authorList>
            <person name="Lemieux C."/>
            <person name="Pombert J.-F."/>
            <person name="Otis C."/>
            <person name="Turmel M."/>
        </authorList>
    </citation>
    <scope>NUCLEOTIDE SEQUENCE [LARGE SCALE GENOMIC DNA]</scope>
    <source>
        <strain evidence="8 9">RCC1871</strain>
    </source>
</reference>
<evidence type="ECO:0000313" key="8">
    <source>
        <dbReference type="EMBL" id="WZN61030.1"/>
    </source>
</evidence>
<dbReference type="Proteomes" id="UP001472866">
    <property type="component" value="Chromosome 03"/>
</dbReference>
<accession>A0AAX4P3S8</accession>
<dbReference type="EMBL" id="CP151503">
    <property type="protein sequence ID" value="WZN61030.1"/>
    <property type="molecule type" value="Genomic_DNA"/>
</dbReference>
<dbReference type="GO" id="GO:0005506">
    <property type="term" value="F:iron ion binding"/>
    <property type="evidence" value="ECO:0007669"/>
    <property type="project" value="InterPro"/>
</dbReference>
<dbReference type="GO" id="GO:0016020">
    <property type="term" value="C:membrane"/>
    <property type="evidence" value="ECO:0007669"/>
    <property type="project" value="UniProtKB-SubCell"/>
</dbReference>
<organism evidence="8 9">
    <name type="scientific">Chloropicon roscoffensis</name>
    <dbReference type="NCBI Taxonomy" id="1461544"/>
    <lineage>
        <taxon>Eukaryota</taxon>
        <taxon>Viridiplantae</taxon>
        <taxon>Chlorophyta</taxon>
        <taxon>Chloropicophyceae</taxon>
        <taxon>Chloropicales</taxon>
        <taxon>Chloropicaceae</taxon>
        <taxon>Chloropicon</taxon>
    </lineage>
</organism>
<dbReference type="GO" id="GO:0008610">
    <property type="term" value="P:lipid biosynthetic process"/>
    <property type="evidence" value="ECO:0007669"/>
    <property type="project" value="InterPro"/>
</dbReference>
<feature type="transmembrane region" description="Helical" evidence="6">
    <location>
        <begin position="219"/>
        <end position="239"/>
    </location>
</feature>
<keyword evidence="5 6" id="KW-0472">Membrane</keyword>
<evidence type="ECO:0000259" key="7">
    <source>
        <dbReference type="Pfam" id="PF04116"/>
    </source>
</evidence>
<evidence type="ECO:0000256" key="6">
    <source>
        <dbReference type="SAM" id="Phobius"/>
    </source>
</evidence>
<dbReference type="GO" id="GO:0016491">
    <property type="term" value="F:oxidoreductase activity"/>
    <property type="evidence" value="ECO:0007669"/>
    <property type="project" value="InterPro"/>
</dbReference>
<protein>
    <submittedName>
        <fullName evidence="8">Sterol desaturase</fullName>
    </submittedName>
</protein>
<evidence type="ECO:0000256" key="3">
    <source>
        <dbReference type="ARBA" id="ARBA00022692"/>
    </source>
</evidence>
<keyword evidence="4 6" id="KW-1133">Transmembrane helix</keyword>
<proteinExistence type="inferred from homology"/>
<dbReference type="InterPro" id="IPR006694">
    <property type="entry name" value="Fatty_acid_hydroxylase"/>
</dbReference>
<keyword evidence="3 6" id="KW-0812">Transmembrane</keyword>
<evidence type="ECO:0000256" key="2">
    <source>
        <dbReference type="ARBA" id="ARBA00009324"/>
    </source>
</evidence>
<comment type="subcellular location">
    <subcellularLocation>
        <location evidence="1">Membrane</location>
    </subcellularLocation>
</comment>
<evidence type="ECO:0000256" key="5">
    <source>
        <dbReference type="ARBA" id="ARBA00023136"/>
    </source>
</evidence>
<keyword evidence="9" id="KW-1185">Reference proteome</keyword>
<comment type="similarity">
    <text evidence="2">Belongs to the sterol desaturase family.</text>
</comment>
<sequence>MGASTKTIETFGSTAAKALGFAVFCFGVRQIVLATTVTNKHQLRDLTVWTTQSTVGRNETLGVAKSVKLPDWMSDWELEHDGRRAHDFAKLDDQAFQRYLLEQEAEWKNELAFCLLPQAFKEKIKLDTWPLIARAWLRSFLLANLIYLGLGLTWAYYIYNVYGFRFFPTGATPRVGDVAEQVKVSLGALPMYSFLPALCENIVERGWTLAYVRVDEYGWANYLFYFFAYMAFVEFGVYWNHRLLHDLRFGYDKLHYIHHKYNKENTLSPFAGLAFHPIDGILQAIPYFWTLFVFPMHALTYELMLFSTAVWTTNIHDCVEVECQPIMGAGYHTIHHTTYRHNYGQFFTYMDRAFGTILYPDNSGKKHWNK</sequence>
<dbReference type="AlphaFoldDB" id="A0AAX4P3S8"/>
<dbReference type="PANTHER" id="PTHR11863">
    <property type="entry name" value="STEROL DESATURASE"/>
    <property type="match status" value="1"/>
</dbReference>
<gene>
    <name evidence="8" type="ORF">HKI87_03g25640</name>
</gene>
<dbReference type="InterPro" id="IPR050307">
    <property type="entry name" value="Sterol_Desaturase_Related"/>
</dbReference>